<dbReference type="OrthoDB" id="9812605at2"/>
<sequence length="253" mass="29453">MFSENIGNDYIVIQEGTSEGTQVKYKKDGYWYKKDNRGNEGRAEYLVSKFMQFTTLQENEFISYEEGTINGKSGCRSKNFLDEEEELVTFYRLYYNEVGKDLSKVIANMNTMEERIEYVIRFIDQSCGLNIHAYLSKVLTLDMICLNEDRHLNNLALIMRGNDFYPAPIFDNGVSLLTANQSVNWNFSIEENVKRVIARPFCGSHEKMVKYLGSGFSIDVKSALSWLETEPDSIERNVLRYQINRYNNQLDLF</sequence>
<reference evidence="1 2" key="1">
    <citation type="submission" date="2015-09" db="EMBL/GenBank/DDBJ databases">
        <authorList>
            <consortium name="Pathogen Informatics"/>
        </authorList>
    </citation>
    <scope>NUCLEOTIDE SEQUENCE [LARGE SCALE GENOMIC DNA]</scope>
    <source>
        <strain evidence="1 2">2789STDY5834889</strain>
    </source>
</reference>
<name>A0A175A0D8_9FIRM</name>
<gene>
    <name evidence="1" type="ORF">ERS852502_02781</name>
</gene>
<dbReference type="Proteomes" id="UP000078383">
    <property type="component" value="Unassembled WGS sequence"/>
</dbReference>
<dbReference type="RefSeq" id="WP_055173524.1">
    <property type="nucleotide sequence ID" value="NZ_CZBX01000019.1"/>
</dbReference>
<dbReference type="EMBL" id="CZBX01000019">
    <property type="protein sequence ID" value="CUQ93065.1"/>
    <property type="molecule type" value="Genomic_DNA"/>
</dbReference>
<evidence type="ECO:0000313" key="2">
    <source>
        <dbReference type="Proteomes" id="UP000078383"/>
    </source>
</evidence>
<evidence type="ECO:0008006" key="3">
    <source>
        <dbReference type="Google" id="ProtNLM"/>
    </source>
</evidence>
<dbReference type="Gene3D" id="1.10.1070.20">
    <property type="match status" value="1"/>
</dbReference>
<dbReference type="AlphaFoldDB" id="A0A175A0D8"/>
<proteinExistence type="predicted"/>
<organism evidence="1 2">
    <name type="scientific">[Ruminococcus] torques</name>
    <dbReference type="NCBI Taxonomy" id="33039"/>
    <lineage>
        <taxon>Bacteria</taxon>
        <taxon>Bacillati</taxon>
        <taxon>Bacillota</taxon>
        <taxon>Clostridia</taxon>
        <taxon>Lachnospirales</taxon>
        <taxon>Lachnospiraceae</taxon>
        <taxon>Mediterraneibacter</taxon>
    </lineage>
</organism>
<accession>A0A175A0D8</accession>
<protein>
    <recommendedName>
        <fullName evidence="3">HipA-like C-terminal domain-containing protein</fullName>
    </recommendedName>
</protein>
<evidence type="ECO:0000313" key="1">
    <source>
        <dbReference type="EMBL" id="CUQ93065.1"/>
    </source>
</evidence>